<gene>
    <name evidence="1" type="ORF">METZ01_LOCUS357335</name>
</gene>
<organism evidence="1">
    <name type="scientific">marine metagenome</name>
    <dbReference type="NCBI Taxonomy" id="408172"/>
    <lineage>
        <taxon>unclassified sequences</taxon>
        <taxon>metagenomes</taxon>
        <taxon>ecological metagenomes</taxon>
    </lineage>
</organism>
<protein>
    <recommendedName>
        <fullName evidence="2">DUF1059 domain-containing protein</fullName>
    </recommendedName>
</protein>
<evidence type="ECO:0000313" key="1">
    <source>
        <dbReference type="EMBL" id="SVD04481.1"/>
    </source>
</evidence>
<dbReference type="AlphaFoldDB" id="A0A382S6E5"/>
<evidence type="ECO:0008006" key="2">
    <source>
        <dbReference type="Google" id="ProtNLM"/>
    </source>
</evidence>
<dbReference type="EMBL" id="UINC01126172">
    <property type="protein sequence ID" value="SVD04481.1"/>
    <property type="molecule type" value="Genomic_DNA"/>
</dbReference>
<reference evidence="1" key="1">
    <citation type="submission" date="2018-05" db="EMBL/GenBank/DDBJ databases">
        <authorList>
            <person name="Lanie J.A."/>
            <person name="Ng W.-L."/>
            <person name="Kazmierczak K.M."/>
            <person name="Andrzejewski T.M."/>
            <person name="Davidsen T.M."/>
            <person name="Wayne K.J."/>
            <person name="Tettelin H."/>
            <person name="Glass J.I."/>
            <person name="Rusch D."/>
            <person name="Podicherti R."/>
            <person name="Tsui H.-C.T."/>
            <person name="Winkler M.E."/>
        </authorList>
    </citation>
    <scope>NUCLEOTIDE SEQUENCE</scope>
</reference>
<accession>A0A382S6E5</accession>
<name>A0A382S6E5_9ZZZZ</name>
<proteinExistence type="predicted"/>
<sequence length="53" mass="6490">MRKLRCLVHNYTFRIPITDEEFISGELHEDIERIQAHIEENHNCKIKEVKQRE</sequence>